<feature type="compositionally biased region" description="Basic and acidic residues" evidence="1">
    <location>
        <begin position="82"/>
        <end position="92"/>
    </location>
</feature>
<feature type="transmembrane region" description="Helical" evidence="2">
    <location>
        <begin position="18"/>
        <end position="42"/>
    </location>
</feature>
<dbReference type="Proteomes" id="UP000288216">
    <property type="component" value="Unassembled WGS sequence"/>
</dbReference>
<dbReference type="OrthoDB" id="9948549at2759"/>
<proteinExistence type="predicted"/>
<comment type="caution">
    <text evidence="3">The sequence shown here is derived from an EMBL/GenBank/DDBJ whole genome shotgun (WGS) entry which is preliminary data.</text>
</comment>
<protein>
    <submittedName>
        <fullName evidence="3">Uncharacterized protein</fullName>
    </submittedName>
</protein>
<evidence type="ECO:0000256" key="1">
    <source>
        <dbReference type="SAM" id="MobiDB-lite"/>
    </source>
</evidence>
<keyword evidence="2" id="KW-1133">Transmembrane helix</keyword>
<dbReference type="PANTHER" id="PTHR15868:SF0">
    <property type="entry name" value="SIMILAR TO RIKEN CDNA 6430571L13 GENE_ SIMILAR TO G20 PROTEIN"/>
    <property type="match status" value="1"/>
</dbReference>
<keyword evidence="2" id="KW-0812">Transmembrane</keyword>
<keyword evidence="4" id="KW-1185">Reference proteome</keyword>
<dbReference type="InterPro" id="IPR042351">
    <property type="entry name" value="C3orf18-like"/>
</dbReference>
<evidence type="ECO:0000313" key="3">
    <source>
        <dbReference type="EMBL" id="GCB69894.1"/>
    </source>
</evidence>
<evidence type="ECO:0000256" key="2">
    <source>
        <dbReference type="SAM" id="Phobius"/>
    </source>
</evidence>
<dbReference type="PANTHER" id="PTHR15868">
    <property type="entry name" value="SIMILAR TO RIKEN CDNA 6430571L13 GENE, SIMILAR TO G20 PROTEIN"/>
    <property type="match status" value="1"/>
</dbReference>
<dbReference type="STRING" id="75743.A0A401P9W8"/>
<dbReference type="AlphaFoldDB" id="A0A401P9W8"/>
<reference evidence="3 4" key="1">
    <citation type="journal article" date="2018" name="Nat. Ecol. Evol.">
        <title>Shark genomes provide insights into elasmobranch evolution and the origin of vertebrates.</title>
        <authorList>
            <person name="Hara Y"/>
            <person name="Yamaguchi K"/>
            <person name="Onimaru K"/>
            <person name="Kadota M"/>
            <person name="Koyanagi M"/>
            <person name="Keeley SD"/>
            <person name="Tatsumi K"/>
            <person name="Tanaka K"/>
            <person name="Motone F"/>
            <person name="Kageyama Y"/>
            <person name="Nozu R"/>
            <person name="Adachi N"/>
            <person name="Nishimura O"/>
            <person name="Nakagawa R"/>
            <person name="Tanegashima C"/>
            <person name="Kiyatake I"/>
            <person name="Matsumoto R"/>
            <person name="Murakumo K"/>
            <person name="Nishida K"/>
            <person name="Terakita A"/>
            <person name="Kuratani S"/>
            <person name="Sato K"/>
            <person name="Hyodo S Kuraku.S."/>
        </authorList>
    </citation>
    <scope>NUCLEOTIDE SEQUENCE [LARGE SCALE GENOMIC DNA]</scope>
</reference>
<sequence>MPNQTASTPPDSNHGASILGFMLIPVTIIAIIGIAVVVIRYVRKRRRLEKLRNKLVPIYSYDPSEDRNDVEEESLDTNGGVKDSHESADEKASTQNGNHVSTADTDNPSNSNASMTLASSDNAENYSGALNGV</sequence>
<feature type="region of interest" description="Disordered" evidence="1">
    <location>
        <begin position="55"/>
        <end position="133"/>
    </location>
</feature>
<organism evidence="3 4">
    <name type="scientific">Scyliorhinus torazame</name>
    <name type="common">Cloudy catshark</name>
    <name type="synonym">Catulus torazame</name>
    <dbReference type="NCBI Taxonomy" id="75743"/>
    <lineage>
        <taxon>Eukaryota</taxon>
        <taxon>Metazoa</taxon>
        <taxon>Chordata</taxon>
        <taxon>Craniata</taxon>
        <taxon>Vertebrata</taxon>
        <taxon>Chondrichthyes</taxon>
        <taxon>Elasmobranchii</taxon>
        <taxon>Galeomorphii</taxon>
        <taxon>Galeoidea</taxon>
        <taxon>Carcharhiniformes</taxon>
        <taxon>Scyliorhinidae</taxon>
        <taxon>Scyliorhinus</taxon>
    </lineage>
</organism>
<gene>
    <name evidence="3" type="ORF">scyTo_0001150</name>
</gene>
<dbReference type="EMBL" id="BFAA01000246">
    <property type="protein sequence ID" value="GCB69894.1"/>
    <property type="molecule type" value="Genomic_DNA"/>
</dbReference>
<evidence type="ECO:0000313" key="4">
    <source>
        <dbReference type="Proteomes" id="UP000288216"/>
    </source>
</evidence>
<name>A0A401P9W8_SCYTO</name>
<feature type="compositionally biased region" description="Polar residues" evidence="1">
    <location>
        <begin position="93"/>
        <end position="125"/>
    </location>
</feature>
<accession>A0A401P9W8</accession>
<keyword evidence="2" id="KW-0472">Membrane</keyword>